<feature type="compositionally biased region" description="Polar residues" evidence="2">
    <location>
        <begin position="649"/>
        <end position="662"/>
    </location>
</feature>
<evidence type="ECO:0000256" key="2">
    <source>
        <dbReference type="SAM" id="MobiDB-lite"/>
    </source>
</evidence>
<keyword evidence="1" id="KW-0175">Coiled coil</keyword>
<name>A0A6S6QTN4_9FIRM</name>
<dbReference type="InterPro" id="IPR019734">
    <property type="entry name" value="TPR_rpt"/>
</dbReference>
<evidence type="ECO:0000256" key="1">
    <source>
        <dbReference type="SAM" id="Coils"/>
    </source>
</evidence>
<organism evidence="4 5">
    <name type="scientific">Anaerocolumna cellulosilytica</name>
    <dbReference type="NCBI Taxonomy" id="433286"/>
    <lineage>
        <taxon>Bacteria</taxon>
        <taxon>Bacillati</taxon>
        <taxon>Bacillota</taxon>
        <taxon>Clostridia</taxon>
        <taxon>Lachnospirales</taxon>
        <taxon>Lachnospiraceae</taxon>
        <taxon>Anaerocolumna</taxon>
    </lineage>
</organism>
<feature type="region of interest" description="Disordered" evidence="2">
    <location>
        <begin position="649"/>
        <end position="706"/>
    </location>
</feature>
<dbReference type="KEGG" id="acel:acsn021_06050"/>
<keyword evidence="3" id="KW-0472">Membrane</keyword>
<proteinExistence type="predicted"/>
<dbReference type="InterPro" id="IPR011990">
    <property type="entry name" value="TPR-like_helical_dom_sf"/>
</dbReference>
<keyword evidence="5" id="KW-1185">Reference proteome</keyword>
<dbReference type="SUPFAM" id="SSF48452">
    <property type="entry name" value="TPR-like"/>
    <property type="match status" value="1"/>
</dbReference>
<dbReference type="Proteomes" id="UP000515561">
    <property type="component" value="Chromosome"/>
</dbReference>
<feature type="coiled-coil region" evidence="1">
    <location>
        <begin position="451"/>
        <end position="524"/>
    </location>
</feature>
<dbReference type="InterPro" id="IPR036457">
    <property type="entry name" value="PPM-type-like_dom_sf"/>
</dbReference>
<sequence length="706" mass="80077">MRKENSTFKTKFISEAGSGLKNTDYFAFVELDNYACYCIADGIDRDKEKESAKLAVEEAIRRFLEKPSIKKSCINRCLKAANEVLKSESRELRLEASFLMVVTNYNTMRWGSAGNTRLYHVRNGSIKNKSADLSLSSTLAEQGRLPQDKIEEHEERHNLYCYLGMPEKFLPILSDKIKLEDGDTIYLCTKGIWENAGAPELLDALEEAKEPEEVCDSVEELILARQKKNLPSYTLCTIFADKVYKDPGKRKKLIKKLLIAAIPLLILALTLSITFYILHKKNQEKITTMLSLKETGIQYIEEQNYKRALEKFKEGLEAVKKVKLKEKSEPYLEKEELEQYQKLSELMVDAQEAMDKKDYKQAIHFYELALVQVKEILDYGAEEKQYIREQKELAAAYLEILSYIQSGDKMASIDNYAEAIEAYESALSLARDIFYTEGKDEASTKLDEVKAEQHQQLLDDYIEEADEYADRAEDEEAGGYYTMAKKYYKEAANLYKKGKDKEKAKEMKTKIEELEEEESTSEKDQFAANADVNIMKGDQAVEDGDYEKALSYYQTAIDYYTAAEKTDSIPAVQAKMELAQSKNTATAKQEAQAARYIEEAANKEKLKDYAAAAVLYGLARDIYREAGMSSDVNYMTKLISEMDKKAASETENQTAADTNLADNTKTSTGTSSTNTKEGSTKTDTSAEDDLEKEGTEEETTGKELTK</sequence>
<dbReference type="RefSeq" id="WP_184095352.1">
    <property type="nucleotide sequence ID" value="NZ_AP023367.1"/>
</dbReference>
<feature type="compositionally biased region" description="Low complexity" evidence="2">
    <location>
        <begin position="663"/>
        <end position="677"/>
    </location>
</feature>
<protein>
    <submittedName>
        <fullName evidence="4">Uncharacterized protein</fullName>
    </submittedName>
</protein>
<evidence type="ECO:0000313" key="4">
    <source>
        <dbReference type="EMBL" id="BCJ93036.1"/>
    </source>
</evidence>
<dbReference type="SUPFAM" id="SSF81606">
    <property type="entry name" value="PP2C-like"/>
    <property type="match status" value="1"/>
</dbReference>
<evidence type="ECO:0000313" key="5">
    <source>
        <dbReference type="Proteomes" id="UP000515561"/>
    </source>
</evidence>
<dbReference type="PROSITE" id="PS50005">
    <property type="entry name" value="TPR"/>
    <property type="match status" value="1"/>
</dbReference>
<keyword evidence="3" id="KW-0812">Transmembrane</keyword>
<dbReference type="AlphaFoldDB" id="A0A6S6QTN4"/>
<keyword evidence="3" id="KW-1133">Transmembrane helix</keyword>
<feature type="transmembrane region" description="Helical" evidence="3">
    <location>
        <begin position="257"/>
        <end position="278"/>
    </location>
</feature>
<accession>A0A6S6QTN4</accession>
<feature type="compositionally biased region" description="Acidic residues" evidence="2">
    <location>
        <begin position="685"/>
        <end position="698"/>
    </location>
</feature>
<dbReference type="SMART" id="SM00028">
    <property type="entry name" value="TPR"/>
    <property type="match status" value="4"/>
</dbReference>
<dbReference type="EMBL" id="AP023367">
    <property type="protein sequence ID" value="BCJ93036.1"/>
    <property type="molecule type" value="Genomic_DNA"/>
</dbReference>
<dbReference type="InterPro" id="IPR036181">
    <property type="entry name" value="MIT_dom_sf"/>
</dbReference>
<reference evidence="4 5" key="1">
    <citation type="journal article" date="2016" name="Int. J. Syst. Evol. Microbiol.">
        <title>Descriptions of Anaerotaenia torta gen. nov., sp. nov. and Anaerocolumna cellulosilytica gen. nov., sp. nov. isolated from a methanogenic reactor of cattle waste.</title>
        <authorList>
            <person name="Uek A."/>
            <person name="Ohtaki Y."/>
            <person name="Kaku N."/>
            <person name="Ueki K."/>
        </authorList>
    </citation>
    <scope>NUCLEOTIDE SEQUENCE [LARGE SCALE GENOMIC DNA]</scope>
    <source>
        <strain evidence="4 5">SN021</strain>
    </source>
</reference>
<gene>
    <name evidence="4" type="ORF">acsn021_06050</name>
</gene>
<evidence type="ECO:0000256" key="3">
    <source>
        <dbReference type="SAM" id="Phobius"/>
    </source>
</evidence>
<dbReference type="SUPFAM" id="SSF116846">
    <property type="entry name" value="MIT domain"/>
    <property type="match status" value="1"/>
</dbReference>
<dbReference type="Gene3D" id="3.60.40.10">
    <property type="entry name" value="PPM-type phosphatase domain"/>
    <property type="match status" value="1"/>
</dbReference>